<accession>A0A9D1QA12</accession>
<sequence length="155" mass="17268">VGPETSRGRHHPKRFSLGLHPVSLGKTKEMGWNMQHNLKSSRTNRRVPPRQTPQLRVDKGARLWCNMYEERHIFPAGAPGMRGDNLKNTCLVLSFCFAVSGLIQTVTALCLYFAGGAPISLLVTSIIGGSFLFAALVLFISGRCQLRRKRDEFSL</sequence>
<keyword evidence="1" id="KW-1133">Transmembrane helix</keyword>
<comment type="caution">
    <text evidence="2">The sequence shown here is derived from an EMBL/GenBank/DDBJ whole genome shotgun (WGS) entry which is preliminary data.</text>
</comment>
<evidence type="ECO:0000256" key="1">
    <source>
        <dbReference type="SAM" id="Phobius"/>
    </source>
</evidence>
<feature type="transmembrane region" description="Helical" evidence="1">
    <location>
        <begin position="91"/>
        <end position="114"/>
    </location>
</feature>
<dbReference type="AlphaFoldDB" id="A0A9D1QA12"/>
<dbReference type="Proteomes" id="UP000823933">
    <property type="component" value="Unassembled WGS sequence"/>
</dbReference>
<evidence type="ECO:0000313" key="2">
    <source>
        <dbReference type="EMBL" id="HIW09367.1"/>
    </source>
</evidence>
<dbReference type="EMBL" id="DXHQ01000097">
    <property type="protein sequence ID" value="HIW09367.1"/>
    <property type="molecule type" value="Genomic_DNA"/>
</dbReference>
<keyword evidence="1" id="KW-0812">Transmembrane</keyword>
<keyword evidence="1" id="KW-0472">Membrane</keyword>
<proteinExistence type="predicted"/>
<name>A0A9D1QA12_9FIRM</name>
<protein>
    <submittedName>
        <fullName evidence="2">Uncharacterized protein</fullName>
    </submittedName>
</protein>
<evidence type="ECO:0000313" key="3">
    <source>
        <dbReference type="Proteomes" id="UP000823933"/>
    </source>
</evidence>
<organism evidence="2 3">
    <name type="scientific">Candidatus Faecalibacterium intestinigallinarum</name>
    <dbReference type="NCBI Taxonomy" id="2838581"/>
    <lineage>
        <taxon>Bacteria</taxon>
        <taxon>Bacillati</taxon>
        <taxon>Bacillota</taxon>
        <taxon>Clostridia</taxon>
        <taxon>Eubacteriales</taxon>
        <taxon>Oscillospiraceae</taxon>
        <taxon>Faecalibacterium</taxon>
    </lineage>
</organism>
<reference evidence="2" key="1">
    <citation type="journal article" date="2021" name="PeerJ">
        <title>Extensive microbial diversity within the chicken gut microbiome revealed by metagenomics and culture.</title>
        <authorList>
            <person name="Gilroy R."/>
            <person name="Ravi A."/>
            <person name="Getino M."/>
            <person name="Pursley I."/>
            <person name="Horton D.L."/>
            <person name="Alikhan N.F."/>
            <person name="Baker D."/>
            <person name="Gharbi K."/>
            <person name="Hall N."/>
            <person name="Watson M."/>
            <person name="Adriaenssens E.M."/>
            <person name="Foster-Nyarko E."/>
            <person name="Jarju S."/>
            <person name="Secka A."/>
            <person name="Antonio M."/>
            <person name="Oren A."/>
            <person name="Chaudhuri R.R."/>
            <person name="La Ragione R."/>
            <person name="Hildebrand F."/>
            <person name="Pallen M.J."/>
        </authorList>
    </citation>
    <scope>NUCLEOTIDE SEQUENCE</scope>
    <source>
        <strain evidence="2">ChiHcolR34-3080</strain>
    </source>
</reference>
<feature type="non-terminal residue" evidence="2">
    <location>
        <position position="1"/>
    </location>
</feature>
<reference evidence="2" key="2">
    <citation type="submission" date="2021-04" db="EMBL/GenBank/DDBJ databases">
        <authorList>
            <person name="Gilroy R."/>
        </authorList>
    </citation>
    <scope>NUCLEOTIDE SEQUENCE</scope>
    <source>
        <strain evidence="2">ChiHcolR34-3080</strain>
    </source>
</reference>
<feature type="transmembrane region" description="Helical" evidence="1">
    <location>
        <begin position="120"/>
        <end position="140"/>
    </location>
</feature>
<gene>
    <name evidence="2" type="ORF">H9890_08230</name>
</gene>